<comment type="similarity">
    <text evidence="1">Belongs to the peptidase S13 family.</text>
</comment>
<dbReference type="PANTHER" id="PTHR30023">
    <property type="entry name" value="D-ALANYL-D-ALANINE CARBOXYPEPTIDASE"/>
    <property type="match status" value="1"/>
</dbReference>
<reference evidence="6" key="1">
    <citation type="journal article" date="2019" name="Int. J. Syst. Evol. Microbiol.">
        <title>The Global Catalogue of Microorganisms (GCM) 10K type strain sequencing project: providing services to taxonomists for standard genome sequencing and annotation.</title>
        <authorList>
            <consortium name="The Broad Institute Genomics Platform"/>
            <consortium name="The Broad Institute Genome Sequencing Center for Infectious Disease"/>
            <person name="Wu L."/>
            <person name="Ma J."/>
        </authorList>
    </citation>
    <scope>NUCLEOTIDE SEQUENCE [LARGE SCALE GENOMIC DNA]</scope>
    <source>
        <strain evidence="6">NBRC 108894</strain>
    </source>
</reference>
<dbReference type="Pfam" id="PF02113">
    <property type="entry name" value="Peptidase_S13"/>
    <property type="match status" value="2"/>
</dbReference>
<dbReference type="SUPFAM" id="SSF56601">
    <property type="entry name" value="beta-lactamase/transpeptidase-like"/>
    <property type="match status" value="1"/>
</dbReference>
<keyword evidence="4" id="KW-0812">Transmembrane</keyword>
<dbReference type="Proteomes" id="UP001157034">
    <property type="component" value="Unassembled WGS sequence"/>
</dbReference>
<feature type="compositionally biased region" description="Pro residues" evidence="3">
    <location>
        <begin position="56"/>
        <end position="69"/>
    </location>
</feature>
<proteinExistence type="inferred from homology"/>
<dbReference type="RefSeq" id="WP_284253310.1">
    <property type="nucleotide sequence ID" value="NZ_BAAAQO010000003.1"/>
</dbReference>
<keyword evidence="4" id="KW-1133">Transmembrane helix</keyword>
<protein>
    <recommendedName>
        <fullName evidence="7">Serine-type D-Ala-D-Ala carboxypeptidase</fullName>
    </recommendedName>
</protein>
<keyword evidence="4" id="KW-0472">Membrane</keyword>
<keyword evidence="2" id="KW-0378">Hydrolase</keyword>
<evidence type="ECO:0000256" key="2">
    <source>
        <dbReference type="ARBA" id="ARBA00022801"/>
    </source>
</evidence>
<name>A0ABQ6K6E9_9MICO</name>
<dbReference type="PRINTS" id="PR00922">
    <property type="entry name" value="DADACBPTASE3"/>
</dbReference>
<accession>A0ABQ6K6E9</accession>
<dbReference type="InterPro" id="IPR012338">
    <property type="entry name" value="Beta-lactam/transpept-like"/>
</dbReference>
<comment type="caution">
    <text evidence="5">The sequence shown here is derived from an EMBL/GenBank/DDBJ whole genome shotgun (WGS) entry which is preliminary data.</text>
</comment>
<organism evidence="5 6">
    <name type="scientific">Pseudolysinimonas kribbensis</name>
    <dbReference type="NCBI Taxonomy" id="433641"/>
    <lineage>
        <taxon>Bacteria</taxon>
        <taxon>Bacillati</taxon>
        <taxon>Actinomycetota</taxon>
        <taxon>Actinomycetes</taxon>
        <taxon>Micrococcales</taxon>
        <taxon>Microbacteriaceae</taxon>
        <taxon>Pseudolysinimonas</taxon>
    </lineage>
</organism>
<evidence type="ECO:0000256" key="3">
    <source>
        <dbReference type="SAM" id="MobiDB-lite"/>
    </source>
</evidence>
<evidence type="ECO:0000313" key="6">
    <source>
        <dbReference type="Proteomes" id="UP001157034"/>
    </source>
</evidence>
<keyword evidence="6" id="KW-1185">Reference proteome</keyword>
<evidence type="ECO:0000256" key="4">
    <source>
        <dbReference type="SAM" id="Phobius"/>
    </source>
</evidence>
<evidence type="ECO:0000256" key="1">
    <source>
        <dbReference type="ARBA" id="ARBA00006096"/>
    </source>
</evidence>
<evidence type="ECO:0000313" key="5">
    <source>
        <dbReference type="EMBL" id="GMA94356.1"/>
    </source>
</evidence>
<feature type="region of interest" description="Disordered" evidence="3">
    <location>
        <begin position="53"/>
        <end position="76"/>
    </location>
</feature>
<sequence>MSDDRQARGGGIAAAFRRHPAAWIVGAAALAFVLLGTGAVFAGMAYGRTLAVAEPSPTPRVSTPPPRPTPSATATASRLRTCSIAGPAADPRLMTLEAQVARADSGEVLFDRNAATPTATASLLKVLVAAAAVDVLGPDYRIPTDVVDGGAPGTVVLVGHGDATLSATPAGAQSVYAGAPKLSTLAAQALTAYAAAHPGVPITTVVLDSSYWTDTAWDPDVKMSERTQGYQSYTTALQVDGDRQTPAYETSPRSTDPVARAGAAFVQALHAADPGGVVAPSVAAGTGTAPAGASRLAQVVSQPLRTLLPQLLLPSDNTLGEMLARIVSKKQGLDGSAASLQQAIPAALAPYGIPSTGLTIRDGSGESPRNAVPASTLTQLMRIVQAGTQGLDVVRAALPVAGRSGGLQARFTGPNAIARGHVTAKTGWIDIEYSLSGFIDASDGTRLVFTFYAMGPGISAAAKSALDTLATAVYRCGDNLSNT</sequence>
<gene>
    <name evidence="5" type="ORF">GCM10025881_11800</name>
</gene>
<dbReference type="InterPro" id="IPR000667">
    <property type="entry name" value="Peptidase_S13"/>
</dbReference>
<feature type="transmembrane region" description="Helical" evidence="4">
    <location>
        <begin position="21"/>
        <end position="46"/>
    </location>
</feature>
<dbReference type="EMBL" id="BSVB01000001">
    <property type="protein sequence ID" value="GMA94356.1"/>
    <property type="molecule type" value="Genomic_DNA"/>
</dbReference>
<dbReference type="Gene3D" id="3.40.710.10">
    <property type="entry name" value="DD-peptidase/beta-lactamase superfamily"/>
    <property type="match status" value="2"/>
</dbReference>
<dbReference type="PANTHER" id="PTHR30023:SF0">
    <property type="entry name" value="PENICILLIN-SENSITIVE CARBOXYPEPTIDASE A"/>
    <property type="match status" value="1"/>
</dbReference>
<evidence type="ECO:0008006" key="7">
    <source>
        <dbReference type="Google" id="ProtNLM"/>
    </source>
</evidence>